<feature type="compositionally biased region" description="Pro residues" evidence="2">
    <location>
        <begin position="212"/>
        <end position="222"/>
    </location>
</feature>
<feature type="region of interest" description="Disordered" evidence="2">
    <location>
        <begin position="661"/>
        <end position="709"/>
    </location>
</feature>
<protein>
    <submittedName>
        <fullName evidence="3">Uncharacterized protein</fullName>
    </submittedName>
</protein>
<feature type="region of interest" description="Disordered" evidence="2">
    <location>
        <begin position="443"/>
        <end position="551"/>
    </location>
</feature>
<dbReference type="AlphaFoldDB" id="A0A6A3KTA6"/>
<gene>
    <name evidence="3" type="ORF">PF011_g9893</name>
</gene>
<feature type="region of interest" description="Disordered" evidence="2">
    <location>
        <begin position="296"/>
        <end position="320"/>
    </location>
</feature>
<keyword evidence="1" id="KW-0175">Coiled coil</keyword>
<feature type="compositionally biased region" description="Polar residues" evidence="2">
    <location>
        <begin position="170"/>
        <end position="181"/>
    </location>
</feature>
<proteinExistence type="predicted"/>
<dbReference type="EMBL" id="QXFW01000505">
    <property type="protein sequence ID" value="KAE9010260.1"/>
    <property type="molecule type" value="Genomic_DNA"/>
</dbReference>
<feature type="compositionally biased region" description="Polar residues" evidence="2">
    <location>
        <begin position="296"/>
        <end position="307"/>
    </location>
</feature>
<dbReference type="Proteomes" id="UP000460718">
    <property type="component" value="Unassembled WGS sequence"/>
</dbReference>
<feature type="compositionally biased region" description="Polar residues" evidence="2">
    <location>
        <begin position="483"/>
        <end position="499"/>
    </location>
</feature>
<feature type="compositionally biased region" description="Acidic residues" evidence="2">
    <location>
        <begin position="227"/>
        <end position="241"/>
    </location>
</feature>
<feature type="compositionally biased region" description="Basic and acidic residues" evidence="2">
    <location>
        <begin position="78"/>
        <end position="87"/>
    </location>
</feature>
<feature type="region of interest" description="Disordered" evidence="2">
    <location>
        <begin position="1"/>
        <end position="241"/>
    </location>
</feature>
<feature type="compositionally biased region" description="Low complexity" evidence="2">
    <location>
        <begin position="95"/>
        <end position="110"/>
    </location>
</feature>
<feature type="compositionally biased region" description="Basic residues" evidence="2">
    <location>
        <begin position="465"/>
        <end position="476"/>
    </location>
</feature>
<accession>A0A6A3KTA6</accession>
<evidence type="ECO:0000313" key="4">
    <source>
        <dbReference type="Proteomes" id="UP000460718"/>
    </source>
</evidence>
<feature type="compositionally biased region" description="Low complexity" evidence="2">
    <location>
        <begin position="689"/>
        <end position="700"/>
    </location>
</feature>
<evidence type="ECO:0000256" key="2">
    <source>
        <dbReference type="SAM" id="MobiDB-lite"/>
    </source>
</evidence>
<comment type="caution">
    <text evidence="3">The sequence shown here is derived from an EMBL/GenBank/DDBJ whole genome shotgun (WGS) entry which is preliminary data.</text>
</comment>
<feature type="coiled-coil region" evidence="1">
    <location>
        <begin position="564"/>
        <end position="598"/>
    </location>
</feature>
<evidence type="ECO:0000256" key="1">
    <source>
        <dbReference type="SAM" id="Coils"/>
    </source>
</evidence>
<organism evidence="3 4">
    <name type="scientific">Phytophthora fragariae</name>
    <dbReference type="NCBI Taxonomy" id="53985"/>
    <lineage>
        <taxon>Eukaryota</taxon>
        <taxon>Sar</taxon>
        <taxon>Stramenopiles</taxon>
        <taxon>Oomycota</taxon>
        <taxon>Peronosporomycetes</taxon>
        <taxon>Peronosporales</taxon>
        <taxon>Peronosporaceae</taxon>
        <taxon>Phytophthora</taxon>
    </lineage>
</organism>
<feature type="compositionally biased region" description="Basic and acidic residues" evidence="2">
    <location>
        <begin position="309"/>
        <end position="319"/>
    </location>
</feature>
<name>A0A6A3KTA6_9STRA</name>
<evidence type="ECO:0000313" key="3">
    <source>
        <dbReference type="EMBL" id="KAE9010260.1"/>
    </source>
</evidence>
<reference evidence="3 4" key="1">
    <citation type="submission" date="2018-09" db="EMBL/GenBank/DDBJ databases">
        <title>Genomic investigation of the strawberry pathogen Phytophthora fragariae indicates pathogenicity is determined by transcriptional variation in three key races.</title>
        <authorList>
            <person name="Adams T.M."/>
            <person name="Armitage A.D."/>
            <person name="Sobczyk M.K."/>
            <person name="Bates H.J."/>
            <person name="Dunwell J.M."/>
            <person name="Nellist C.F."/>
            <person name="Harrison R.J."/>
        </authorList>
    </citation>
    <scope>NUCLEOTIDE SEQUENCE [LARGE SCALE GENOMIC DNA]</scope>
    <source>
        <strain evidence="3 4">SCRP245</strain>
    </source>
</reference>
<sequence length="709" mass="78055">MTTETRIIVRPAPDALRAVGPIKTHADAPTPSDMEEKPPAPASKKHSGDPKVAKAASASKKPANDKEEAEETPASKKHANDAGEAKKPASKKPKVTAAMAKAKKTPASPKATRKAKKVTASSKPAPTKPVVKKPAAKQLPKTKGVSKEGPKTLKLPPKRTDVLLPGPHENVSSDLSDTDTPNPGYVSGADSRAPRARTSTKDDAASAKDAPTSPPGRSPSPHPSLEVDYEESEPDVDHEDGETVVAVERARLLEESLSRRDVPPAAVSEPQVITNAGVDEGVPPELLQPENRQRLANRTHQEASQVVGTKRDRETHAPRTQDQLLALRYWTRDEYREHLRQSRMPGPGAPQCDKCPVVLLVDTGFSRQRNETEFEGWLDHLGYPRPEFLNSPYRIDWLAQRRLRFRMAKMIADNTWPNRFFDRHKPMRGVILEEVLQKIQKSWQSQPIEPKSVLGPVSADQVRGHSQKRPRGRRSPPRGEPQAPTSFDYSGSHATSPGTGTDRYARGASVASRHGSRGRPHYQAEAAEPAAAVVSDQDAQRRSTGSRPDLESLLSGVESCQRLLDGQRTEMVALRARVQDAEARLENLQGVREDLDCLRNRVWDLPRQLGGDVDRLRGRCSRGEENDEQVRQSLERHLAWFRDLYDRLGYLEAQEARRVAARAPDPAPAPAPAQLPSEDLVRMMASAFQQYSATQSAPQAQQPPPGDRA</sequence>